<dbReference type="EMBL" id="CM003604">
    <property type="protein sequence ID" value="KYP75336.1"/>
    <property type="molecule type" value="Genomic_DNA"/>
</dbReference>
<gene>
    <name evidence="2" type="ORF">KK1_008059</name>
</gene>
<evidence type="ECO:0000256" key="1">
    <source>
        <dbReference type="SAM" id="MobiDB-lite"/>
    </source>
</evidence>
<dbReference type="AlphaFoldDB" id="A0A151U7N7"/>
<dbReference type="Proteomes" id="UP000075243">
    <property type="component" value="Chromosome 2"/>
</dbReference>
<sequence>MSKDMLTRVIGCKSSFQIWDKIHAYFHAHTNAKARQLRGDLRSTTLDNRSIADYLLHIQTLVDALTAIGNPVSPKEHLDIVLEGLPKEYESTVSLISSRFDELTIEEVETLLLAHESRLEKFKKKNLLTVNILETSSSSNSSPLPPQANLTHQDSQFPSSRGGRLGARYGRGGRSNNRYGHGRGRFAGVQCQVCHRYGHIASSCYYRFDSNFVPTLPFDISFFAANSTANPALEYNLSPFHSQPATRLTGSSNGLLGPRPLNLTSSQAYLVSTGGHQAQASPMAMTTFSPGSNLWYPDSGASNHVTNMSHNIQQFTPFEGPDQIIIGNG</sequence>
<keyword evidence="3" id="KW-1185">Reference proteome</keyword>
<feature type="region of interest" description="Disordered" evidence="1">
    <location>
        <begin position="136"/>
        <end position="178"/>
    </location>
</feature>
<dbReference type="PANTHER" id="PTHR47481:SF30">
    <property type="entry name" value="CCHC-TYPE DOMAIN-CONTAINING PROTEIN"/>
    <property type="match status" value="1"/>
</dbReference>
<evidence type="ECO:0000313" key="2">
    <source>
        <dbReference type="EMBL" id="KYP75336.1"/>
    </source>
</evidence>
<feature type="compositionally biased region" description="Gly residues" evidence="1">
    <location>
        <begin position="163"/>
        <end position="173"/>
    </location>
</feature>
<proteinExistence type="predicted"/>
<feature type="compositionally biased region" description="Polar residues" evidence="1">
    <location>
        <begin position="148"/>
        <end position="159"/>
    </location>
</feature>
<evidence type="ECO:0008006" key="4">
    <source>
        <dbReference type="Google" id="ProtNLM"/>
    </source>
</evidence>
<evidence type="ECO:0000313" key="3">
    <source>
        <dbReference type="Proteomes" id="UP000075243"/>
    </source>
</evidence>
<accession>A0A151U7N7</accession>
<protein>
    <recommendedName>
        <fullName evidence="4">Retrovirus-related Pol polyprotein from transposon TNT 1-94</fullName>
    </recommendedName>
</protein>
<reference evidence="2 3" key="1">
    <citation type="journal article" date="2012" name="Nat. Biotechnol.">
        <title>Draft genome sequence of pigeonpea (Cajanus cajan), an orphan legume crop of resource-poor farmers.</title>
        <authorList>
            <person name="Varshney R.K."/>
            <person name="Chen W."/>
            <person name="Li Y."/>
            <person name="Bharti A.K."/>
            <person name="Saxena R.K."/>
            <person name="Schlueter J.A."/>
            <person name="Donoghue M.T."/>
            <person name="Azam S."/>
            <person name="Fan G."/>
            <person name="Whaley A.M."/>
            <person name="Farmer A.D."/>
            <person name="Sheridan J."/>
            <person name="Iwata A."/>
            <person name="Tuteja R."/>
            <person name="Penmetsa R.V."/>
            <person name="Wu W."/>
            <person name="Upadhyaya H.D."/>
            <person name="Yang S.P."/>
            <person name="Shah T."/>
            <person name="Saxena K.B."/>
            <person name="Michael T."/>
            <person name="McCombie W.R."/>
            <person name="Yang B."/>
            <person name="Zhang G."/>
            <person name="Yang H."/>
            <person name="Wang J."/>
            <person name="Spillane C."/>
            <person name="Cook D.R."/>
            <person name="May G.D."/>
            <person name="Xu X."/>
            <person name="Jackson S.A."/>
        </authorList>
    </citation>
    <scope>NUCLEOTIDE SEQUENCE [LARGE SCALE GENOMIC DNA]</scope>
    <source>
        <strain evidence="3">cv. Asha</strain>
    </source>
</reference>
<dbReference type="PANTHER" id="PTHR47481">
    <property type="match status" value="1"/>
</dbReference>
<dbReference type="Gramene" id="C.cajan_07832.t">
    <property type="protein sequence ID" value="C.cajan_07832.t.cds1"/>
    <property type="gene ID" value="C.cajan_07832"/>
</dbReference>
<name>A0A151U7N7_CAJCA</name>
<organism evidence="2 3">
    <name type="scientific">Cajanus cajan</name>
    <name type="common">Pigeon pea</name>
    <name type="synonym">Cajanus indicus</name>
    <dbReference type="NCBI Taxonomy" id="3821"/>
    <lineage>
        <taxon>Eukaryota</taxon>
        <taxon>Viridiplantae</taxon>
        <taxon>Streptophyta</taxon>
        <taxon>Embryophyta</taxon>
        <taxon>Tracheophyta</taxon>
        <taxon>Spermatophyta</taxon>
        <taxon>Magnoliopsida</taxon>
        <taxon>eudicotyledons</taxon>
        <taxon>Gunneridae</taxon>
        <taxon>Pentapetalae</taxon>
        <taxon>rosids</taxon>
        <taxon>fabids</taxon>
        <taxon>Fabales</taxon>
        <taxon>Fabaceae</taxon>
        <taxon>Papilionoideae</taxon>
        <taxon>50 kb inversion clade</taxon>
        <taxon>NPAAA clade</taxon>
        <taxon>indigoferoid/millettioid clade</taxon>
        <taxon>Phaseoleae</taxon>
        <taxon>Cajanus</taxon>
    </lineage>
</organism>
<dbReference type="Pfam" id="PF14223">
    <property type="entry name" value="Retrotran_gag_2"/>
    <property type="match status" value="1"/>
</dbReference>